<name>A0ABX1Q520_9RHOO</name>
<keyword evidence="5 9" id="KW-0963">Cytoplasm</keyword>
<dbReference type="GO" id="GO:0008119">
    <property type="term" value="F:thiopurine S-methyltransferase activity"/>
    <property type="evidence" value="ECO:0007669"/>
    <property type="project" value="UniProtKB-EC"/>
</dbReference>
<feature type="binding site" evidence="9">
    <location>
        <position position="66"/>
    </location>
    <ligand>
        <name>S-adenosyl-L-methionine</name>
        <dbReference type="ChEBI" id="CHEBI:59789"/>
    </ligand>
</feature>
<evidence type="ECO:0000256" key="1">
    <source>
        <dbReference type="ARBA" id="ARBA00000903"/>
    </source>
</evidence>
<dbReference type="NCBIfam" id="NF009732">
    <property type="entry name" value="PRK13255.1"/>
    <property type="match status" value="1"/>
</dbReference>
<comment type="caution">
    <text evidence="10">The sequence shown here is derived from an EMBL/GenBank/DDBJ whole genome shotgun (WGS) entry which is preliminary data.</text>
</comment>
<dbReference type="Pfam" id="PF05724">
    <property type="entry name" value="TPMT"/>
    <property type="match status" value="1"/>
</dbReference>
<dbReference type="RefSeq" id="WP_169258614.1">
    <property type="nucleotide sequence ID" value="NZ_WTVQ01000002.1"/>
</dbReference>
<dbReference type="EC" id="2.1.1.67" evidence="4 9"/>
<evidence type="ECO:0000256" key="5">
    <source>
        <dbReference type="ARBA" id="ARBA00022490"/>
    </source>
</evidence>
<keyword evidence="6 9" id="KW-0489">Methyltransferase</keyword>
<keyword evidence="7 9" id="KW-0808">Transferase</keyword>
<dbReference type="InterPro" id="IPR025835">
    <property type="entry name" value="Thiopurine_S-MeTrfase"/>
</dbReference>
<gene>
    <name evidence="10" type="primary">tmpT</name>
    <name evidence="9" type="synonym">tpm</name>
    <name evidence="10" type="ORF">GPA25_01695</name>
</gene>
<comment type="catalytic activity">
    <reaction evidence="1 9">
        <text>S-adenosyl-L-methionine + a thiopurine = S-adenosyl-L-homocysteine + a thiopurine S-methylether.</text>
        <dbReference type="EC" id="2.1.1.67"/>
    </reaction>
</comment>
<dbReference type="NCBIfam" id="TIGR03840">
    <property type="entry name" value="TMPT_Se_Te"/>
    <property type="match status" value="1"/>
</dbReference>
<dbReference type="GO" id="GO:0032259">
    <property type="term" value="P:methylation"/>
    <property type="evidence" value="ECO:0007669"/>
    <property type="project" value="UniProtKB-KW"/>
</dbReference>
<dbReference type="Proteomes" id="UP000648984">
    <property type="component" value="Unassembled WGS sequence"/>
</dbReference>
<keyword evidence="8 9" id="KW-0949">S-adenosyl-L-methionine</keyword>
<feature type="binding site" evidence="9">
    <location>
        <position position="123"/>
    </location>
    <ligand>
        <name>S-adenosyl-L-methionine</name>
        <dbReference type="ChEBI" id="CHEBI:59789"/>
    </ligand>
</feature>
<dbReference type="EMBL" id="WTVQ01000002">
    <property type="protein sequence ID" value="NMG73463.1"/>
    <property type="molecule type" value="Genomic_DNA"/>
</dbReference>
<accession>A0ABX1Q520</accession>
<dbReference type="Gene3D" id="3.40.50.150">
    <property type="entry name" value="Vaccinia Virus protein VP39"/>
    <property type="match status" value="1"/>
</dbReference>
<keyword evidence="11" id="KW-1185">Reference proteome</keyword>
<protein>
    <recommendedName>
        <fullName evidence="4 9">Thiopurine S-methyltransferase</fullName>
        <ecNumber evidence="4 9">2.1.1.67</ecNumber>
    </recommendedName>
    <alternativeName>
        <fullName evidence="9">Thiopurine methyltransferase</fullName>
    </alternativeName>
</protein>
<evidence type="ECO:0000256" key="4">
    <source>
        <dbReference type="ARBA" id="ARBA00011905"/>
    </source>
</evidence>
<dbReference type="InterPro" id="IPR022474">
    <property type="entry name" value="Thiopur_S-MeTfrase_Se/Te_detox"/>
</dbReference>
<proteinExistence type="inferred from homology"/>
<evidence type="ECO:0000256" key="2">
    <source>
        <dbReference type="ARBA" id="ARBA00004496"/>
    </source>
</evidence>
<evidence type="ECO:0000256" key="6">
    <source>
        <dbReference type="ARBA" id="ARBA00022603"/>
    </source>
</evidence>
<dbReference type="HAMAP" id="MF_00812">
    <property type="entry name" value="Thiopur_methtran"/>
    <property type="match status" value="1"/>
</dbReference>
<evidence type="ECO:0000256" key="9">
    <source>
        <dbReference type="HAMAP-Rule" id="MF_00812"/>
    </source>
</evidence>
<evidence type="ECO:0000256" key="3">
    <source>
        <dbReference type="ARBA" id="ARBA00008145"/>
    </source>
</evidence>
<dbReference type="InterPro" id="IPR029063">
    <property type="entry name" value="SAM-dependent_MTases_sf"/>
</dbReference>
<feature type="binding site" evidence="9">
    <location>
        <position position="45"/>
    </location>
    <ligand>
        <name>S-adenosyl-L-methionine</name>
        <dbReference type="ChEBI" id="CHEBI:59789"/>
    </ligand>
</feature>
<sequence>MDADFWHRKWANNEIGFHGDAVNPMLVKHLPALALEKGRRLFLPLCGKTLDIHWLLSNDYRVAGAELSRLAVEQLFAELGVEPTLSTCGPIQRFSADNVDVFVGDIFDLSAELLGPVDAIYDRAALVALPDAMRARYTPHLMQITVQAPQLVLCFEYDQSLMAGPPFSISGEEVSRHYRGTYGVTLLDRIDVPGGFKGKIAATESVWLLER</sequence>
<dbReference type="PANTHER" id="PTHR10259:SF11">
    <property type="entry name" value="THIOPURINE S-METHYLTRANSFERASE"/>
    <property type="match status" value="1"/>
</dbReference>
<dbReference type="PANTHER" id="PTHR10259">
    <property type="entry name" value="THIOPURINE S-METHYLTRANSFERASE"/>
    <property type="match status" value="1"/>
</dbReference>
<dbReference type="PIRSF" id="PIRSF023956">
    <property type="entry name" value="Thiopurine_S-methyltransferase"/>
    <property type="match status" value="1"/>
</dbReference>
<feature type="binding site" evidence="9">
    <location>
        <position position="10"/>
    </location>
    <ligand>
        <name>S-adenosyl-L-methionine</name>
        <dbReference type="ChEBI" id="CHEBI:59789"/>
    </ligand>
</feature>
<evidence type="ECO:0000256" key="7">
    <source>
        <dbReference type="ARBA" id="ARBA00022679"/>
    </source>
</evidence>
<dbReference type="InterPro" id="IPR008854">
    <property type="entry name" value="TPMT"/>
</dbReference>
<evidence type="ECO:0000256" key="8">
    <source>
        <dbReference type="ARBA" id="ARBA00022691"/>
    </source>
</evidence>
<evidence type="ECO:0000313" key="10">
    <source>
        <dbReference type="EMBL" id="NMG73463.1"/>
    </source>
</evidence>
<reference evidence="10 11" key="1">
    <citation type="submission" date="2019-12" db="EMBL/GenBank/DDBJ databases">
        <title>Comparative genomics gives insights into the taxonomy of the Azoarcus-Aromatoleum group and reveals separate origins of nif in the plant-associated Azoarcus and non-plant-associated Aromatoleum sub-groups.</title>
        <authorList>
            <person name="Lafos M."/>
            <person name="Maluk M."/>
            <person name="Batista M."/>
            <person name="Junghare M."/>
            <person name="Carmona M."/>
            <person name="Faoro H."/>
            <person name="Cruz L.M."/>
            <person name="Battistoni F."/>
            <person name="De Souza E."/>
            <person name="Pedrosa F."/>
            <person name="Chen W.-M."/>
            <person name="Poole P.S."/>
            <person name="Dixon R.A."/>
            <person name="James E.K."/>
        </authorList>
    </citation>
    <scope>NUCLEOTIDE SEQUENCE [LARGE SCALE GENOMIC DNA]</scope>
    <source>
        <strain evidence="10 11">22Lin</strain>
    </source>
</reference>
<comment type="subcellular location">
    <subcellularLocation>
        <location evidence="2 9">Cytoplasm</location>
    </subcellularLocation>
</comment>
<dbReference type="SUPFAM" id="SSF53335">
    <property type="entry name" value="S-adenosyl-L-methionine-dependent methyltransferases"/>
    <property type="match status" value="1"/>
</dbReference>
<evidence type="ECO:0000313" key="11">
    <source>
        <dbReference type="Proteomes" id="UP000648984"/>
    </source>
</evidence>
<organism evidence="10 11">
    <name type="scientific">Aromatoleum diolicum</name>
    <dbReference type="NCBI Taxonomy" id="75796"/>
    <lineage>
        <taxon>Bacteria</taxon>
        <taxon>Pseudomonadati</taxon>
        <taxon>Pseudomonadota</taxon>
        <taxon>Betaproteobacteria</taxon>
        <taxon>Rhodocyclales</taxon>
        <taxon>Rhodocyclaceae</taxon>
        <taxon>Aromatoleum</taxon>
    </lineage>
</organism>
<dbReference type="PROSITE" id="PS51585">
    <property type="entry name" value="SAM_MT_TPMT"/>
    <property type="match status" value="1"/>
</dbReference>
<comment type="similarity">
    <text evidence="3 9">Belongs to the class I-like SAM-binding methyltransferase superfamily. TPMT family.</text>
</comment>